<evidence type="ECO:0000313" key="10">
    <source>
        <dbReference type="EMBL" id="OHV33050.1"/>
    </source>
</evidence>
<feature type="region of interest" description="Disordered" evidence="8">
    <location>
        <begin position="1"/>
        <end position="25"/>
    </location>
</feature>
<dbReference type="AlphaFoldDB" id="A0A1S1QGF1"/>
<dbReference type="PROSITE" id="PS50928">
    <property type="entry name" value="ABC_TM1"/>
    <property type="match status" value="1"/>
</dbReference>
<feature type="transmembrane region" description="Helical" evidence="7">
    <location>
        <begin position="234"/>
        <end position="259"/>
    </location>
</feature>
<evidence type="ECO:0000313" key="11">
    <source>
        <dbReference type="Proteomes" id="UP000179627"/>
    </source>
</evidence>
<dbReference type="InterPro" id="IPR050366">
    <property type="entry name" value="BP-dependent_transpt_permease"/>
</dbReference>
<dbReference type="SUPFAM" id="SSF161098">
    <property type="entry name" value="MetI-like"/>
    <property type="match status" value="1"/>
</dbReference>
<dbReference type="OrthoDB" id="8906042at2"/>
<feature type="transmembrane region" description="Helical" evidence="7">
    <location>
        <begin position="115"/>
        <end position="139"/>
    </location>
</feature>
<dbReference type="EMBL" id="MBLM01000135">
    <property type="protein sequence ID" value="OHV33050.1"/>
    <property type="molecule type" value="Genomic_DNA"/>
</dbReference>
<dbReference type="Gene3D" id="1.10.3720.10">
    <property type="entry name" value="MetI-like"/>
    <property type="match status" value="1"/>
</dbReference>
<evidence type="ECO:0000259" key="9">
    <source>
        <dbReference type="PROSITE" id="PS50928"/>
    </source>
</evidence>
<protein>
    <submittedName>
        <fullName evidence="10">ABC transporter permease</fullName>
    </submittedName>
</protein>
<dbReference type="CDD" id="cd06261">
    <property type="entry name" value="TM_PBP2"/>
    <property type="match status" value="1"/>
</dbReference>
<keyword evidence="2 7" id="KW-0813">Transport</keyword>
<evidence type="ECO:0000256" key="6">
    <source>
        <dbReference type="ARBA" id="ARBA00023136"/>
    </source>
</evidence>
<evidence type="ECO:0000256" key="1">
    <source>
        <dbReference type="ARBA" id="ARBA00004651"/>
    </source>
</evidence>
<organism evidence="10 11">
    <name type="scientific">Parafrankia colletiae</name>
    <dbReference type="NCBI Taxonomy" id="573497"/>
    <lineage>
        <taxon>Bacteria</taxon>
        <taxon>Bacillati</taxon>
        <taxon>Actinomycetota</taxon>
        <taxon>Actinomycetes</taxon>
        <taxon>Frankiales</taxon>
        <taxon>Frankiaceae</taxon>
        <taxon>Parafrankia</taxon>
    </lineage>
</organism>
<feature type="transmembrane region" description="Helical" evidence="7">
    <location>
        <begin position="49"/>
        <end position="68"/>
    </location>
</feature>
<evidence type="ECO:0000256" key="5">
    <source>
        <dbReference type="ARBA" id="ARBA00022989"/>
    </source>
</evidence>
<dbReference type="PANTHER" id="PTHR43386:SF25">
    <property type="entry name" value="PEPTIDE ABC TRANSPORTER PERMEASE PROTEIN"/>
    <property type="match status" value="1"/>
</dbReference>
<sequence>MTSPDVVESATPLPADSESAATAVGPAGATPVATGGLPDVPRVHQPRSILVYLSYAWLIATILLAALADVLPLASYSIPIGRPRQPPSFESLDMLLGTDQQGRSLLSRCVYGARVSLLIGTAAGLIGAAVGTLLGMIAGYLGRGTKTTISLVTDAMLAFPPLILLLALSAILTPSVKTLLFGLTLLIIPTFIRLAIANTLAWSSREFVTAARNMGASHSRILVKEILPNLLPPLGAFLPVVMAALIVAEGSLSFLGVGIPPPQPSWGGMISDGKEAIETAPHMVFVPAAAIFLTVFALNQAGDHLRRRFDRTMRD</sequence>
<proteinExistence type="inferred from homology"/>
<name>A0A1S1QGF1_9ACTN</name>
<keyword evidence="6 7" id="KW-0472">Membrane</keyword>
<dbReference type="InterPro" id="IPR000515">
    <property type="entry name" value="MetI-like"/>
</dbReference>
<evidence type="ECO:0000256" key="8">
    <source>
        <dbReference type="SAM" id="MobiDB-lite"/>
    </source>
</evidence>
<comment type="caution">
    <text evidence="10">The sequence shown here is derived from an EMBL/GenBank/DDBJ whole genome shotgun (WGS) entry which is preliminary data.</text>
</comment>
<feature type="domain" description="ABC transmembrane type-1" evidence="9">
    <location>
        <begin position="113"/>
        <end position="302"/>
    </location>
</feature>
<dbReference type="GO" id="GO:0005886">
    <property type="term" value="C:plasma membrane"/>
    <property type="evidence" value="ECO:0007669"/>
    <property type="project" value="UniProtKB-SubCell"/>
</dbReference>
<feature type="transmembrane region" description="Helical" evidence="7">
    <location>
        <begin position="178"/>
        <end position="196"/>
    </location>
</feature>
<dbReference type="GO" id="GO:0055085">
    <property type="term" value="P:transmembrane transport"/>
    <property type="evidence" value="ECO:0007669"/>
    <property type="project" value="InterPro"/>
</dbReference>
<dbReference type="Pfam" id="PF00528">
    <property type="entry name" value="BPD_transp_1"/>
    <property type="match status" value="1"/>
</dbReference>
<accession>A0A1S1QGF1</accession>
<gene>
    <name evidence="10" type="ORF">CC117_23715</name>
</gene>
<dbReference type="Proteomes" id="UP000179627">
    <property type="component" value="Unassembled WGS sequence"/>
</dbReference>
<dbReference type="PANTHER" id="PTHR43386">
    <property type="entry name" value="OLIGOPEPTIDE TRANSPORT SYSTEM PERMEASE PROTEIN APPC"/>
    <property type="match status" value="1"/>
</dbReference>
<comment type="subcellular location">
    <subcellularLocation>
        <location evidence="1 7">Cell membrane</location>
        <topology evidence="1 7">Multi-pass membrane protein</topology>
    </subcellularLocation>
</comment>
<comment type="similarity">
    <text evidence="7">Belongs to the binding-protein-dependent transport system permease family.</text>
</comment>
<feature type="transmembrane region" description="Helical" evidence="7">
    <location>
        <begin position="279"/>
        <end position="298"/>
    </location>
</feature>
<keyword evidence="5 7" id="KW-1133">Transmembrane helix</keyword>
<evidence type="ECO:0000256" key="3">
    <source>
        <dbReference type="ARBA" id="ARBA00022475"/>
    </source>
</evidence>
<keyword evidence="11" id="KW-1185">Reference proteome</keyword>
<evidence type="ECO:0000256" key="4">
    <source>
        <dbReference type="ARBA" id="ARBA00022692"/>
    </source>
</evidence>
<dbReference type="RefSeq" id="WP_071087389.1">
    <property type="nucleotide sequence ID" value="NZ_MBLM01000135.1"/>
</dbReference>
<dbReference type="InterPro" id="IPR035906">
    <property type="entry name" value="MetI-like_sf"/>
</dbReference>
<feature type="transmembrane region" description="Helical" evidence="7">
    <location>
        <begin position="151"/>
        <end position="172"/>
    </location>
</feature>
<evidence type="ECO:0000256" key="2">
    <source>
        <dbReference type="ARBA" id="ARBA00022448"/>
    </source>
</evidence>
<reference evidence="11" key="1">
    <citation type="submission" date="2016-07" db="EMBL/GenBank/DDBJ databases">
        <title>Sequence Frankia sp. strain CcI1.17.</title>
        <authorList>
            <person name="Ghodhbane-Gtari F."/>
            <person name="Swanson E."/>
            <person name="Gueddou A."/>
            <person name="Morris K."/>
            <person name="Hezbri K."/>
            <person name="Ktari A."/>
            <person name="Nouioui I."/>
            <person name="Abebe-Akele F."/>
            <person name="Simpson S."/>
            <person name="Thomas K."/>
            <person name="Gtari M."/>
            <person name="Tisa L.S."/>
            <person name="Hurst S."/>
        </authorList>
    </citation>
    <scope>NUCLEOTIDE SEQUENCE [LARGE SCALE GENOMIC DNA]</scope>
    <source>
        <strain evidence="11">Cc1.17</strain>
    </source>
</reference>
<keyword evidence="3" id="KW-1003">Cell membrane</keyword>
<evidence type="ECO:0000256" key="7">
    <source>
        <dbReference type="RuleBase" id="RU363032"/>
    </source>
</evidence>
<keyword evidence="4 7" id="KW-0812">Transmembrane</keyword>